<dbReference type="InterPro" id="IPR016187">
    <property type="entry name" value="CTDL_fold"/>
</dbReference>
<comment type="caution">
    <text evidence="2">The sequence shown here is derived from an EMBL/GenBank/DDBJ whole genome shotgun (WGS) entry which is preliminary data.</text>
</comment>
<sequence length="120" mass="13749">MRRKNGILLLKSRQLKRLKFGCGDRFKYTAPVGSFAPNPFGIYDTVGNVWEWCADSWHPSYKGAPSDGQVWRGGNENYRVLRGGSWVNPPGNARSANRVRYYSVVRYDSYGFRVFRGADF</sequence>
<evidence type="ECO:0000313" key="3">
    <source>
        <dbReference type="Proteomes" id="UP000076962"/>
    </source>
</evidence>
<dbReference type="Gene3D" id="3.90.1580.10">
    <property type="entry name" value="paralog of FGE (formylglycine-generating enzyme)"/>
    <property type="match status" value="1"/>
</dbReference>
<feature type="domain" description="Sulfatase-modifying factor enzyme-like" evidence="1">
    <location>
        <begin position="25"/>
        <end position="115"/>
    </location>
</feature>
<dbReference type="Pfam" id="PF03781">
    <property type="entry name" value="FGE-sulfatase"/>
    <property type="match status" value="1"/>
</dbReference>
<dbReference type="EMBL" id="LUTY01000563">
    <property type="protein sequence ID" value="OAD23087.1"/>
    <property type="molecule type" value="Genomic_DNA"/>
</dbReference>
<reference evidence="2 3" key="1">
    <citation type="submission" date="2016-05" db="EMBL/GenBank/DDBJ databases">
        <title>Single-cell genome of chain-forming Candidatus Thiomargarita nelsonii and comparison to other large sulfur-oxidizing bacteria.</title>
        <authorList>
            <person name="Winkel M."/>
            <person name="Salman V."/>
            <person name="Woyke T."/>
            <person name="Schulz-Vogt H."/>
            <person name="Richter M."/>
            <person name="Flood B."/>
            <person name="Bailey J."/>
            <person name="Amann R."/>
            <person name="Mussmann M."/>
        </authorList>
    </citation>
    <scope>NUCLEOTIDE SEQUENCE [LARGE SCALE GENOMIC DNA]</scope>
    <source>
        <strain evidence="2 3">THI036</strain>
    </source>
</reference>
<name>A0A176S553_9GAMM</name>
<dbReference type="AlphaFoldDB" id="A0A176S553"/>
<dbReference type="InterPro" id="IPR051043">
    <property type="entry name" value="Sulfatase_Mod_Factor_Kinase"/>
</dbReference>
<gene>
    <name evidence="2" type="ORF">THIOM_001087</name>
</gene>
<dbReference type="InterPro" id="IPR005532">
    <property type="entry name" value="SUMF_dom"/>
</dbReference>
<dbReference type="PANTHER" id="PTHR23150">
    <property type="entry name" value="SULFATASE MODIFYING FACTOR 1, 2"/>
    <property type="match status" value="1"/>
</dbReference>
<proteinExistence type="predicted"/>
<dbReference type="SUPFAM" id="SSF56436">
    <property type="entry name" value="C-type lectin-like"/>
    <property type="match status" value="1"/>
</dbReference>
<evidence type="ECO:0000259" key="1">
    <source>
        <dbReference type="Pfam" id="PF03781"/>
    </source>
</evidence>
<dbReference type="GO" id="GO:0120147">
    <property type="term" value="F:formylglycine-generating oxidase activity"/>
    <property type="evidence" value="ECO:0007669"/>
    <property type="project" value="TreeGrafter"/>
</dbReference>
<evidence type="ECO:0000313" key="2">
    <source>
        <dbReference type="EMBL" id="OAD23087.1"/>
    </source>
</evidence>
<organism evidence="2 3">
    <name type="scientific">Candidatus Thiomargarita nelsonii</name>
    <dbReference type="NCBI Taxonomy" id="1003181"/>
    <lineage>
        <taxon>Bacteria</taxon>
        <taxon>Pseudomonadati</taxon>
        <taxon>Pseudomonadota</taxon>
        <taxon>Gammaproteobacteria</taxon>
        <taxon>Thiotrichales</taxon>
        <taxon>Thiotrichaceae</taxon>
        <taxon>Thiomargarita</taxon>
    </lineage>
</organism>
<accession>A0A176S553</accession>
<protein>
    <submittedName>
        <fullName evidence="2">Sulphatase-modifying factor domain protein</fullName>
    </submittedName>
</protein>
<dbReference type="PANTHER" id="PTHR23150:SF19">
    <property type="entry name" value="FORMYLGLYCINE-GENERATING ENZYME"/>
    <property type="match status" value="1"/>
</dbReference>
<keyword evidence="3" id="KW-1185">Reference proteome</keyword>
<dbReference type="Proteomes" id="UP000076962">
    <property type="component" value="Unassembled WGS sequence"/>
</dbReference>
<dbReference type="InterPro" id="IPR042095">
    <property type="entry name" value="SUMF_sf"/>
</dbReference>